<evidence type="ECO:0000256" key="6">
    <source>
        <dbReference type="ARBA" id="ARBA00023136"/>
    </source>
</evidence>
<dbReference type="PROSITE" id="PS50928">
    <property type="entry name" value="ABC_TM1"/>
    <property type="match status" value="1"/>
</dbReference>
<evidence type="ECO:0000256" key="2">
    <source>
        <dbReference type="ARBA" id="ARBA00022448"/>
    </source>
</evidence>
<evidence type="ECO:0000313" key="9">
    <source>
        <dbReference type="EMBL" id="QIN78164.1"/>
    </source>
</evidence>
<evidence type="ECO:0000256" key="1">
    <source>
        <dbReference type="ARBA" id="ARBA00004651"/>
    </source>
</evidence>
<comment type="similarity">
    <text evidence="7">Belongs to the binding-protein-dependent transport system permease family.</text>
</comment>
<dbReference type="CDD" id="cd06261">
    <property type="entry name" value="TM_PBP2"/>
    <property type="match status" value="1"/>
</dbReference>
<keyword evidence="6 7" id="KW-0472">Membrane</keyword>
<evidence type="ECO:0000256" key="4">
    <source>
        <dbReference type="ARBA" id="ARBA00022692"/>
    </source>
</evidence>
<dbReference type="InterPro" id="IPR035906">
    <property type="entry name" value="MetI-like_sf"/>
</dbReference>
<dbReference type="EMBL" id="CP045121">
    <property type="protein sequence ID" value="QIN78164.1"/>
    <property type="molecule type" value="Genomic_DNA"/>
</dbReference>
<dbReference type="Gene3D" id="1.10.3720.10">
    <property type="entry name" value="MetI-like"/>
    <property type="match status" value="1"/>
</dbReference>
<reference evidence="9 10" key="1">
    <citation type="submission" date="2019-10" db="EMBL/GenBank/DDBJ databases">
        <title>Rubrobacter sp nov SCSIO 52915 isolated from a deep-sea sediment in the South China Sea.</title>
        <authorList>
            <person name="Chen R.W."/>
        </authorList>
    </citation>
    <scope>NUCLEOTIDE SEQUENCE [LARGE SCALE GENOMIC DNA]</scope>
    <source>
        <strain evidence="9 10">SCSIO 52915</strain>
    </source>
</reference>
<evidence type="ECO:0000256" key="3">
    <source>
        <dbReference type="ARBA" id="ARBA00022475"/>
    </source>
</evidence>
<feature type="transmembrane region" description="Helical" evidence="7">
    <location>
        <begin position="128"/>
        <end position="148"/>
    </location>
</feature>
<dbReference type="KEGG" id="rmar:GBA65_06180"/>
<feature type="transmembrane region" description="Helical" evidence="7">
    <location>
        <begin position="219"/>
        <end position="239"/>
    </location>
</feature>
<dbReference type="RefSeq" id="WP_166395840.1">
    <property type="nucleotide sequence ID" value="NZ_CP045121.1"/>
</dbReference>
<feature type="domain" description="ABC transmembrane type-1" evidence="8">
    <location>
        <begin position="59"/>
        <end position="239"/>
    </location>
</feature>
<evidence type="ECO:0000259" key="8">
    <source>
        <dbReference type="PROSITE" id="PS50928"/>
    </source>
</evidence>
<dbReference type="PANTHER" id="PTHR30151">
    <property type="entry name" value="ALKANE SULFONATE ABC TRANSPORTER-RELATED, MEMBRANE SUBUNIT"/>
    <property type="match status" value="1"/>
</dbReference>
<dbReference type="GO" id="GO:0005886">
    <property type="term" value="C:plasma membrane"/>
    <property type="evidence" value="ECO:0007669"/>
    <property type="project" value="UniProtKB-SubCell"/>
</dbReference>
<dbReference type="InterPro" id="IPR000515">
    <property type="entry name" value="MetI-like"/>
</dbReference>
<organism evidence="9 10">
    <name type="scientific">Rubrobacter marinus</name>
    <dbReference type="NCBI Taxonomy" id="2653852"/>
    <lineage>
        <taxon>Bacteria</taxon>
        <taxon>Bacillati</taxon>
        <taxon>Actinomycetota</taxon>
        <taxon>Rubrobacteria</taxon>
        <taxon>Rubrobacterales</taxon>
        <taxon>Rubrobacteraceae</taxon>
        <taxon>Rubrobacter</taxon>
    </lineage>
</organism>
<dbReference type="Proteomes" id="UP000502706">
    <property type="component" value="Chromosome"/>
</dbReference>
<evidence type="ECO:0000313" key="10">
    <source>
        <dbReference type="Proteomes" id="UP000502706"/>
    </source>
</evidence>
<name>A0A6G8PVE6_9ACTN</name>
<accession>A0A6G8PVE6</accession>
<dbReference type="AlphaFoldDB" id="A0A6G8PVE6"/>
<dbReference type="SUPFAM" id="SSF161098">
    <property type="entry name" value="MetI-like"/>
    <property type="match status" value="1"/>
</dbReference>
<feature type="transmembrane region" description="Helical" evidence="7">
    <location>
        <begin position="65"/>
        <end position="85"/>
    </location>
</feature>
<evidence type="ECO:0000256" key="7">
    <source>
        <dbReference type="RuleBase" id="RU363032"/>
    </source>
</evidence>
<keyword evidence="4 7" id="KW-0812">Transmembrane</keyword>
<protein>
    <submittedName>
        <fullName evidence="9">ABC transporter permease subunit</fullName>
    </submittedName>
</protein>
<keyword evidence="2 7" id="KW-0813">Transport</keyword>
<keyword evidence="3" id="KW-1003">Cell membrane</keyword>
<evidence type="ECO:0000256" key="5">
    <source>
        <dbReference type="ARBA" id="ARBA00022989"/>
    </source>
</evidence>
<dbReference type="PANTHER" id="PTHR30151:SF0">
    <property type="entry name" value="ABC TRANSPORTER PERMEASE PROTEIN MJ0413-RELATED"/>
    <property type="match status" value="1"/>
</dbReference>
<sequence length="250" mass="27448">MSFGAKVRLTRWAVVLAAIAALEVMPRIGFGDSITLIPLSEILPELFEMIASGEMTEHLLATGGAFALSFLLAAVTGVPLGFLLWRYKPLKRTLDPYLTTYYAIPIFAFYPLLLAVLGFNIWPIVFIAWAWAVVAVVMNTAIGFGEVPQVLTKVGKSMNLSRWQTISRIFFPAAVPYIFTGLKLGMVYSLIGVIASEFVLSTRGLGYLVSYSYVNFTTAAMYAAMLLILALAILLNWALGGIERRLYGNV</sequence>
<comment type="subcellular location">
    <subcellularLocation>
        <location evidence="1 7">Cell membrane</location>
        <topology evidence="1 7">Multi-pass membrane protein</topology>
    </subcellularLocation>
</comment>
<feature type="transmembrane region" description="Helical" evidence="7">
    <location>
        <begin position="169"/>
        <end position="199"/>
    </location>
</feature>
<feature type="transmembrane region" description="Helical" evidence="7">
    <location>
        <begin position="97"/>
        <end position="122"/>
    </location>
</feature>
<keyword evidence="5 7" id="KW-1133">Transmembrane helix</keyword>
<proteinExistence type="inferred from homology"/>
<dbReference type="Pfam" id="PF00528">
    <property type="entry name" value="BPD_transp_1"/>
    <property type="match status" value="1"/>
</dbReference>
<keyword evidence="10" id="KW-1185">Reference proteome</keyword>
<dbReference type="GO" id="GO:0055085">
    <property type="term" value="P:transmembrane transport"/>
    <property type="evidence" value="ECO:0007669"/>
    <property type="project" value="InterPro"/>
</dbReference>
<gene>
    <name evidence="9" type="ORF">GBA65_06180</name>
</gene>